<dbReference type="InterPro" id="IPR051388">
    <property type="entry name" value="Serpin_venom_toxin"/>
</dbReference>
<dbReference type="CDD" id="cd22608">
    <property type="entry name" value="Kunitz_PPTI-like"/>
    <property type="match status" value="1"/>
</dbReference>
<evidence type="ECO:0000259" key="4">
    <source>
        <dbReference type="PROSITE" id="PS51390"/>
    </source>
</evidence>
<dbReference type="PROSITE" id="PS50279">
    <property type="entry name" value="BPTI_KUNITZ_2"/>
    <property type="match status" value="1"/>
</dbReference>
<keyword evidence="2" id="KW-0732">Signal</keyword>
<dbReference type="SUPFAM" id="SSF57256">
    <property type="entry name" value="Elafin-like"/>
    <property type="match status" value="1"/>
</dbReference>
<evidence type="ECO:0000313" key="6">
    <source>
        <dbReference type="RefSeq" id="XP_060548702.1"/>
    </source>
</evidence>
<dbReference type="GeneID" id="132712163"/>
<dbReference type="PANTHER" id="PTHR46751:SF1">
    <property type="entry name" value="WAP FOUR-DISULFIDE CORE DOMAIN PROTEIN 6A"/>
    <property type="match status" value="1"/>
</dbReference>
<dbReference type="Gene3D" id="4.10.410.10">
    <property type="entry name" value="Pancreatic trypsin inhibitor Kunitz domain"/>
    <property type="match status" value="1"/>
</dbReference>
<name>A0ABM3ZK05_PANGU</name>
<dbReference type="InterPro" id="IPR002223">
    <property type="entry name" value="Kunitz_BPTI"/>
</dbReference>
<dbReference type="InterPro" id="IPR036880">
    <property type="entry name" value="Kunitz_BPTI_sf"/>
</dbReference>
<feature type="signal peptide" evidence="2">
    <location>
        <begin position="1"/>
        <end position="24"/>
    </location>
</feature>
<keyword evidence="5" id="KW-1185">Reference proteome</keyword>
<keyword evidence="1" id="KW-1015">Disulfide bond</keyword>
<dbReference type="InterPro" id="IPR008197">
    <property type="entry name" value="WAP_dom"/>
</dbReference>
<sequence length="128" mass="14113">MSSGGLLLLLGLLSLWAELTPVSGQDRPKFCYLSADPGSCKAKMPRFYYNSASKQCEKFVYTGCKGNDNNFKTLDQCRYTCVEKPGVCPKSLPNILTPCIAKCANDWKCPKNQKCCKHGCTISCRNPA</sequence>
<dbReference type="RefSeq" id="XP_060548702.1">
    <property type="nucleotide sequence ID" value="XM_060692719.1"/>
</dbReference>
<dbReference type="Pfam" id="PF00095">
    <property type="entry name" value="WAP"/>
    <property type="match status" value="1"/>
</dbReference>
<gene>
    <name evidence="6" type="primary">LOC132712163</name>
</gene>
<proteinExistence type="predicted"/>
<feature type="domain" description="BPTI/Kunitz inhibitor" evidence="3">
    <location>
        <begin position="31"/>
        <end position="81"/>
    </location>
</feature>
<dbReference type="Pfam" id="PF00014">
    <property type="entry name" value="Kunitz_BPTI"/>
    <property type="match status" value="1"/>
</dbReference>
<dbReference type="Proteomes" id="UP001652622">
    <property type="component" value="Unplaced"/>
</dbReference>
<evidence type="ECO:0000256" key="1">
    <source>
        <dbReference type="ARBA" id="ARBA00023157"/>
    </source>
</evidence>
<dbReference type="PRINTS" id="PR00003">
    <property type="entry name" value="4DISULPHCORE"/>
</dbReference>
<dbReference type="SMART" id="SM00131">
    <property type="entry name" value="KU"/>
    <property type="match status" value="1"/>
</dbReference>
<dbReference type="SUPFAM" id="SSF57362">
    <property type="entry name" value="BPTI-like"/>
    <property type="match status" value="1"/>
</dbReference>
<dbReference type="InterPro" id="IPR036645">
    <property type="entry name" value="Elafin-like_sf"/>
</dbReference>
<dbReference type="InterPro" id="IPR020901">
    <property type="entry name" value="Prtase_inh_Kunz-CS"/>
</dbReference>
<accession>A0ABM3ZK05</accession>
<dbReference type="PROSITE" id="PS00280">
    <property type="entry name" value="BPTI_KUNITZ_1"/>
    <property type="match status" value="1"/>
</dbReference>
<dbReference type="PROSITE" id="PS51390">
    <property type="entry name" value="WAP"/>
    <property type="match status" value="1"/>
</dbReference>
<dbReference type="PANTHER" id="PTHR46751">
    <property type="entry name" value="EPPIN"/>
    <property type="match status" value="1"/>
</dbReference>
<evidence type="ECO:0000259" key="3">
    <source>
        <dbReference type="PROSITE" id="PS50279"/>
    </source>
</evidence>
<dbReference type="PRINTS" id="PR00759">
    <property type="entry name" value="BASICPTASE"/>
</dbReference>
<dbReference type="Gene3D" id="4.10.75.10">
    <property type="entry name" value="Elafin-like"/>
    <property type="match status" value="1"/>
</dbReference>
<evidence type="ECO:0000256" key="2">
    <source>
        <dbReference type="SAM" id="SignalP"/>
    </source>
</evidence>
<feature type="domain" description="WAP" evidence="4">
    <location>
        <begin position="81"/>
        <end position="128"/>
    </location>
</feature>
<organism evidence="5 6">
    <name type="scientific">Pantherophis guttatus</name>
    <name type="common">Corn snake</name>
    <name type="synonym">Elaphe guttata</name>
    <dbReference type="NCBI Taxonomy" id="94885"/>
    <lineage>
        <taxon>Eukaryota</taxon>
        <taxon>Metazoa</taxon>
        <taxon>Chordata</taxon>
        <taxon>Craniata</taxon>
        <taxon>Vertebrata</taxon>
        <taxon>Euteleostomi</taxon>
        <taxon>Lepidosauria</taxon>
        <taxon>Squamata</taxon>
        <taxon>Bifurcata</taxon>
        <taxon>Unidentata</taxon>
        <taxon>Episquamata</taxon>
        <taxon>Toxicofera</taxon>
        <taxon>Serpentes</taxon>
        <taxon>Colubroidea</taxon>
        <taxon>Colubridae</taxon>
        <taxon>Colubrinae</taxon>
        <taxon>Pantherophis</taxon>
    </lineage>
</organism>
<feature type="chain" id="PRO_5045940947" evidence="2">
    <location>
        <begin position="25"/>
        <end position="128"/>
    </location>
</feature>
<evidence type="ECO:0000313" key="5">
    <source>
        <dbReference type="Proteomes" id="UP001652622"/>
    </source>
</evidence>
<protein>
    <submittedName>
        <fullName evidence="6">Kunitz/BPTI-like toxin</fullName>
    </submittedName>
</protein>
<reference evidence="6" key="1">
    <citation type="submission" date="2025-08" db="UniProtKB">
        <authorList>
            <consortium name="RefSeq"/>
        </authorList>
    </citation>
    <scope>IDENTIFICATION</scope>
    <source>
        <tissue evidence="6">Blood</tissue>
    </source>
</reference>
<dbReference type="SMART" id="SM00217">
    <property type="entry name" value="WAP"/>
    <property type="match status" value="1"/>
</dbReference>